<dbReference type="PANTHER" id="PTHR33877">
    <property type="entry name" value="SLL1193 PROTEIN"/>
    <property type="match status" value="1"/>
</dbReference>
<dbReference type="SMART" id="SM00507">
    <property type="entry name" value="HNHc"/>
    <property type="match status" value="1"/>
</dbReference>
<gene>
    <name evidence="2" type="ORF">SE17_02180</name>
</gene>
<evidence type="ECO:0000313" key="3">
    <source>
        <dbReference type="Proteomes" id="UP000050509"/>
    </source>
</evidence>
<dbReference type="InterPro" id="IPR003615">
    <property type="entry name" value="HNH_nuc"/>
</dbReference>
<dbReference type="InterPro" id="IPR052892">
    <property type="entry name" value="NA-targeting_endonuclease"/>
</dbReference>
<dbReference type="InterPro" id="IPR029471">
    <property type="entry name" value="HNH_5"/>
</dbReference>
<evidence type="ECO:0000313" key="2">
    <source>
        <dbReference type="EMBL" id="KPV54691.1"/>
    </source>
</evidence>
<accession>A0A0P9FN74</accession>
<reference evidence="2 3" key="1">
    <citation type="submission" date="2015-09" db="EMBL/GenBank/DDBJ databases">
        <title>Draft genome sequence of Kouleothrix aurantiaca JCM 19913.</title>
        <authorList>
            <person name="Hemp J."/>
        </authorList>
    </citation>
    <scope>NUCLEOTIDE SEQUENCE [LARGE SCALE GENOMIC DNA]</scope>
    <source>
        <strain evidence="2 3">COM-B</strain>
    </source>
</reference>
<keyword evidence="2" id="KW-0540">Nuclease</keyword>
<dbReference type="EMBL" id="LJCR01000023">
    <property type="protein sequence ID" value="KPV54691.1"/>
    <property type="molecule type" value="Genomic_DNA"/>
</dbReference>
<keyword evidence="2" id="KW-0378">Hydrolase</keyword>
<proteinExistence type="predicted"/>
<name>A0A0P9FN74_9CHLR</name>
<organism evidence="2 3">
    <name type="scientific">Kouleothrix aurantiaca</name>
    <dbReference type="NCBI Taxonomy" id="186479"/>
    <lineage>
        <taxon>Bacteria</taxon>
        <taxon>Bacillati</taxon>
        <taxon>Chloroflexota</taxon>
        <taxon>Chloroflexia</taxon>
        <taxon>Chloroflexales</taxon>
        <taxon>Roseiflexineae</taxon>
        <taxon>Roseiflexaceae</taxon>
        <taxon>Kouleothrix</taxon>
    </lineage>
</organism>
<dbReference type="AlphaFoldDB" id="A0A0P9FN74"/>
<dbReference type="Gene3D" id="1.10.30.50">
    <property type="match status" value="1"/>
</dbReference>
<dbReference type="PANTHER" id="PTHR33877:SF2">
    <property type="entry name" value="OS07G0170200 PROTEIN"/>
    <property type="match status" value="1"/>
</dbReference>
<dbReference type="PATRIC" id="fig|186479.3.peg.4518"/>
<feature type="domain" description="HNH nuclease" evidence="1">
    <location>
        <begin position="74"/>
        <end position="127"/>
    </location>
</feature>
<dbReference type="GO" id="GO:0004519">
    <property type="term" value="F:endonuclease activity"/>
    <property type="evidence" value="ECO:0007669"/>
    <property type="project" value="UniProtKB-KW"/>
</dbReference>
<evidence type="ECO:0000259" key="1">
    <source>
        <dbReference type="SMART" id="SM00507"/>
    </source>
</evidence>
<dbReference type="Proteomes" id="UP000050509">
    <property type="component" value="Unassembled WGS sequence"/>
</dbReference>
<sequence length="172" mass="19407">MSSSVSSVLVLNASYEPLRVVSIKRAVILLLQSKAELVEAAEQRLRAQGTSMECPLVIRLVRYVAIPRSRRLPCSRRGVLIRDRETCQYCGAQPGRAKLTLDHVVPKARGGQTTWDNVVAACSDCNHAKRDRTPEEAHMTLRAKPRQPQMIAFALIGELDRHEVWRKYAYNI</sequence>
<keyword evidence="3" id="KW-1185">Reference proteome</keyword>
<keyword evidence="2" id="KW-0255">Endonuclease</keyword>
<dbReference type="Pfam" id="PF14279">
    <property type="entry name" value="HNH_5"/>
    <property type="match status" value="1"/>
</dbReference>
<protein>
    <submittedName>
        <fullName evidence="2">HNH endonuclease</fullName>
    </submittedName>
</protein>
<dbReference type="CDD" id="cd00085">
    <property type="entry name" value="HNHc"/>
    <property type="match status" value="1"/>
</dbReference>
<comment type="caution">
    <text evidence="2">The sequence shown here is derived from an EMBL/GenBank/DDBJ whole genome shotgun (WGS) entry which is preliminary data.</text>
</comment>